<keyword evidence="8" id="KW-0456">Lyase</keyword>
<feature type="transmembrane region" description="Helical" evidence="11">
    <location>
        <begin position="201"/>
        <end position="218"/>
    </location>
</feature>
<keyword evidence="6 11" id="KW-1133">Transmembrane helix</keyword>
<feature type="transmembrane region" description="Helical" evidence="11">
    <location>
        <begin position="172"/>
        <end position="194"/>
    </location>
</feature>
<evidence type="ECO:0000256" key="7">
    <source>
        <dbReference type="ARBA" id="ARBA00023136"/>
    </source>
</evidence>
<comment type="subcellular location">
    <subcellularLocation>
        <location evidence="1">Membrane</location>
        <topology evidence="1">Multi-pass membrane protein</topology>
    </subcellularLocation>
</comment>
<comment type="catalytic activity">
    <reaction evidence="9">
        <text>hydrogencarbonate + H(+) = CO2 + H2O</text>
        <dbReference type="Rhea" id="RHEA:10748"/>
        <dbReference type="ChEBI" id="CHEBI:15377"/>
        <dbReference type="ChEBI" id="CHEBI:15378"/>
        <dbReference type="ChEBI" id="CHEBI:16526"/>
        <dbReference type="ChEBI" id="CHEBI:17544"/>
        <dbReference type="EC" id="4.2.1.1"/>
    </reaction>
</comment>
<dbReference type="OrthoDB" id="9797527at2"/>
<evidence type="ECO:0000256" key="1">
    <source>
        <dbReference type="ARBA" id="ARBA00004141"/>
    </source>
</evidence>
<keyword evidence="4 11" id="KW-0812">Transmembrane</keyword>
<feature type="transmembrane region" description="Helical" evidence="11">
    <location>
        <begin position="130"/>
        <end position="152"/>
    </location>
</feature>
<dbReference type="InterPro" id="IPR036513">
    <property type="entry name" value="STAS_dom_sf"/>
</dbReference>
<gene>
    <name evidence="13" type="ORF">CUN60_09945</name>
</gene>
<comment type="similarity">
    <text evidence="2">Belongs to the beta-class carbonic anhydrase family.</text>
</comment>
<dbReference type="GO" id="GO:0004089">
    <property type="term" value="F:carbonate dehydratase activity"/>
    <property type="evidence" value="ECO:0007669"/>
    <property type="project" value="UniProtKB-EC"/>
</dbReference>
<feature type="domain" description="STAS" evidence="12">
    <location>
        <begin position="418"/>
        <end position="535"/>
    </location>
</feature>
<dbReference type="Pfam" id="PF00916">
    <property type="entry name" value="Sulfate_transp"/>
    <property type="match status" value="1"/>
</dbReference>
<dbReference type="Pfam" id="PF01740">
    <property type="entry name" value="STAS"/>
    <property type="match status" value="1"/>
</dbReference>
<dbReference type="KEGG" id="nba:CUN60_09945"/>
<proteinExistence type="inferred from homology"/>
<dbReference type="EMBL" id="CP024847">
    <property type="protein sequence ID" value="AUR52603.1"/>
    <property type="molecule type" value="Genomic_DNA"/>
</dbReference>
<protein>
    <recommendedName>
        <fullName evidence="3">carbonic anhydrase</fullName>
        <ecNumber evidence="3">4.2.1.1</ecNumber>
    </recommendedName>
</protein>
<reference evidence="14" key="1">
    <citation type="submission" date="2017-11" db="EMBL/GenBank/DDBJ databases">
        <authorList>
            <person name="Chan K.G."/>
            <person name="Lee L.S."/>
        </authorList>
    </citation>
    <scope>NUCLEOTIDE SEQUENCE [LARGE SCALE GENOMIC DNA]</scope>
    <source>
        <strain evidence="14">DSM 100970</strain>
    </source>
</reference>
<evidence type="ECO:0000256" key="3">
    <source>
        <dbReference type="ARBA" id="ARBA00012925"/>
    </source>
</evidence>
<feature type="binding site" evidence="10">
    <location>
        <position position="638"/>
    </location>
    <ligand>
        <name>Zn(2+)</name>
        <dbReference type="ChEBI" id="CHEBI:29105"/>
    </ligand>
</feature>
<evidence type="ECO:0000256" key="4">
    <source>
        <dbReference type="ARBA" id="ARBA00022692"/>
    </source>
</evidence>
<keyword evidence="7 11" id="KW-0472">Membrane</keyword>
<dbReference type="GO" id="GO:0055085">
    <property type="term" value="P:transmembrane transport"/>
    <property type="evidence" value="ECO:0007669"/>
    <property type="project" value="InterPro"/>
</dbReference>
<dbReference type="PROSITE" id="PS50801">
    <property type="entry name" value="STAS"/>
    <property type="match status" value="1"/>
</dbReference>
<dbReference type="GO" id="GO:0008270">
    <property type="term" value="F:zinc ion binding"/>
    <property type="evidence" value="ECO:0007669"/>
    <property type="project" value="InterPro"/>
</dbReference>
<dbReference type="RefSeq" id="WP_102951892.1">
    <property type="nucleotide sequence ID" value="NZ_CP024847.1"/>
</dbReference>
<evidence type="ECO:0000259" key="12">
    <source>
        <dbReference type="PROSITE" id="PS50801"/>
    </source>
</evidence>
<dbReference type="Gene3D" id="3.40.1050.10">
    <property type="entry name" value="Carbonic anhydrase"/>
    <property type="match status" value="1"/>
</dbReference>
<dbReference type="InterPro" id="IPR001765">
    <property type="entry name" value="Carbonic_anhydrase"/>
</dbReference>
<dbReference type="InterPro" id="IPR002645">
    <property type="entry name" value="STAS_dom"/>
</dbReference>
<dbReference type="InterPro" id="IPR001902">
    <property type="entry name" value="SLC26A/SulP_fam"/>
</dbReference>
<dbReference type="SUPFAM" id="SSF52091">
    <property type="entry name" value="SpoIIaa-like"/>
    <property type="match status" value="1"/>
</dbReference>
<dbReference type="AlphaFoldDB" id="A0A2I7N812"/>
<feature type="binding site" evidence="10">
    <location>
        <position position="578"/>
    </location>
    <ligand>
        <name>Zn(2+)</name>
        <dbReference type="ChEBI" id="CHEBI:29105"/>
    </ligand>
</feature>
<dbReference type="SMART" id="SM00947">
    <property type="entry name" value="Pro_CA"/>
    <property type="match status" value="1"/>
</dbReference>
<evidence type="ECO:0000256" key="6">
    <source>
        <dbReference type="ARBA" id="ARBA00022989"/>
    </source>
</evidence>
<evidence type="ECO:0000256" key="11">
    <source>
        <dbReference type="SAM" id="Phobius"/>
    </source>
</evidence>
<feature type="binding site" evidence="10">
    <location>
        <position position="580"/>
    </location>
    <ligand>
        <name>Zn(2+)</name>
        <dbReference type="ChEBI" id="CHEBI:29105"/>
    </ligand>
</feature>
<dbReference type="InterPro" id="IPR011547">
    <property type="entry name" value="SLC26A/SulP_dom"/>
</dbReference>
<dbReference type="Proteomes" id="UP000236655">
    <property type="component" value="Chromosome"/>
</dbReference>
<dbReference type="GO" id="GO:0016020">
    <property type="term" value="C:membrane"/>
    <property type="evidence" value="ECO:0007669"/>
    <property type="project" value="UniProtKB-SubCell"/>
</dbReference>
<dbReference type="PANTHER" id="PTHR11814">
    <property type="entry name" value="SULFATE TRANSPORTER"/>
    <property type="match status" value="1"/>
</dbReference>
<evidence type="ECO:0000256" key="8">
    <source>
        <dbReference type="ARBA" id="ARBA00023239"/>
    </source>
</evidence>
<feature type="transmembrane region" description="Helical" evidence="11">
    <location>
        <begin position="249"/>
        <end position="274"/>
    </location>
</feature>
<evidence type="ECO:0000256" key="10">
    <source>
        <dbReference type="PIRSR" id="PIRSR601765-1"/>
    </source>
</evidence>
<feature type="transmembrane region" description="Helical" evidence="11">
    <location>
        <begin position="383"/>
        <end position="411"/>
    </location>
</feature>
<feature type="transmembrane region" description="Helical" evidence="11">
    <location>
        <begin position="98"/>
        <end position="118"/>
    </location>
</feature>
<dbReference type="InterPro" id="IPR015892">
    <property type="entry name" value="Carbonic_anhydrase_CS"/>
</dbReference>
<dbReference type="EC" id="4.2.1.1" evidence="3"/>
<organism evidence="13 14">
    <name type="scientific">Aquella oligotrophica</name>
    <dbReference type="NCBI Taxonomy" id="2067065"/>
    <lineage>
        <taxon>Bacteria</taxon>
        <taxon>Pseudomonadati</taxon>
        <taxon>Pseudomonadota</taxon>
        <taxon>Betaproteobacteria</taxon>
        <taxon>Neisseriales</taxon>
        <taxon>Neisseriaceae</taxon>
        <taxon>Aquella</taxon>
    </lineage>
</organism>
<dbReference type="Gene3D" id="3.30.750.24">
    <property type="entry name" value="STAS domain"/>
    <property type="match status" value="1"/>
</dbReference>
<keyword evidence="10" id="KW-0479">Metal-binding</keyword>
<name>A0A2I7N812_9NEIS</name>
<dbReference type="Pfam" id="PF00484">
    <property type="entry name" value="Pro_CA"/>
    <property type="match status" value="1"/>
</dbReference>
<dbReference type="SUPFAM" id="SSF53056">
    <property type="entry name" value="beta-carbonic anhydrase, cab"/>
    <property type="match status" value="1"/>
</dbReference>
<accession>A0A2I7N812</accession>
<evidence type="ECO:0000313" key="14">
    <source>
        <dbReference type="Proteomes" id="UP000236655"/>
    </source>
</evidence>
<comment type="cofactor">
    <cofactor evidence="10">
        <name>Zn(2+)</name>
        <dbReference type="ChEBI" id="CHEBI:29105"/>
    </cofactor>
    <text evidence="10">Binds 1 zinc ion per subunit.</text>
</comment>
<dbReference type="InterPro" id="IPR036874">
    <property type="entry name" value="Carbonic_anhydrase_sf"/>
</dbReference>
<evidence type="ECO:0000256" key="5">
    <source>
        <dbReference type="ARBA" id="ARBA00022833"/>
    </source>
</evidence>
<feature type="transmembrane region" description="Helical" evidence="11">
    <location>
        <begin position="286"/>
        <end position="309"/>
    </location>
</feature>
<keyword evidence="5 10" id="KW-0862">Zinc</keyword>
<feature type="transmembrane region" description="Helical" evidence="11">
    <location>
        <begin position="346"/>
        <end position="363"/>
    </location>
</feature>
<dbReference type="GO" id="GO:0015976">
    <property type="term" value="P:carbon utilization"/>
    <property type="evidence" value="ECO:0007669"/>
    <property type="project" value="InterPro"/>
</dbReference>
<dbReference type="PROSITE" id="PS00705">
    <property type="entry name" value="PROK_CO2_ANHYDRASE_2"/>
    <property type="match status" value="1"/>
</dbReference>
<keyword evidence="14" id="KW-1185">Reference proteome</keyword>
<evidence type="ECO:0000256" key="2">
    <source>
        <dbReference type="ARBA" id="ARBA00006217"/>
    </source>
</evidence>
<evidence type="ECO:0000313" key="13">
    <source>
        <dbReference type="EMBL" id="AUR52603.1"/>
    </source>
</evidence>
<feature type="transmembrane region" description="Helical" evidence="11">
    <location>
        <begin position="56"/>
        <end position="78"/>
    </location>
</feature>
<evidence type="ECO:0000256" key="9">
    <source>
        <dbReference type="ARBA" id="ARBA00048348"/>
    </source>
</evidence>
<feature type="transmembrane region" description="Helical" evidence="11">
    <location>
        <begin position="29"/>
        <end position="49"/>
    </location>
</feature>
<feature type="binding site" evidence="10">
    <location>
        <position position="641"/>
    </location>
    <ligand>
        <name>Zn(2+)</name>
        <dbReference type="ChEBI" id="CHEBI:29105"/>
    </ligand>
</feature>
<feature type="transmembrane region" description="Helical" evidence="11">
    <location>
        <begin position="321"/>
        <end position="339"/>
    </location>
</feature>
<sequence>MRTRIENLKRFIANEIVPIGKAAYLKDDIVAAISVTFVAIPLSLAVAVASGVAPQVGLISAIFGGIIGALFGGCRLSVTGPAVAMSVLVANTVQNYGFTGLLVVGTICGLLQIIFGVLKLGRLAKIIPLSLVLAFTAGIGVILFFSQIAILFNLNAAIEHPVMGLIHHWGEIVPRVTTAGIWLTLLTLAILGIVPRFLPRAYAFAFAVFIPMAIAYFGNLQVRLIGEIPHDLVHPDIIDFSQIGNWKSLIITGIEVFILASLETLLSTSAVDIMGKGDLHNPNQELIGQGIANVGVAVFGGIPVTSVIARSSVNVLAGAKTRRAALLHALIIFVIVYFGSEFIEKVPMAVLTGILMAAAFKMMNFRQVVDLWKNDRLEVLVYAITFIAIVVTDLISGIQAGLFAAFILVAFRMMRTKADIKLWTNKNVLRVGLNGNVSILAYDELNRIKELALAQAGLKFVIFEFAALHKIDASGAKHLVTIAKELADENIKTIFHGMTSDHQAVILQVSSSEASHYQITVMESQIKEILEKSGIEHSANDVLKHGIVKFTSNYAKDNQELISTLAKGQKPHTLLITCSDSRLNPNAFFSANIGEIFIVRNVGNVVPPYMPNNIYSEIAAIEYAVYELGVRNIVICGHTECGAVKASYATGDKDLGYIGLDNWLSIIKDGFRKHKPTDAAHGVKVNLLNQVDNLKTYPKIVDMIANTQITVNAWIYDVHSGNMLEWDESKRDFEVIA</sequence>
<dbReference type="PROSITE" id="PS00704">
    <property type="entry name" value="PROK_CO2_ANHYDRASE_1"/>
    <property type="match status" value="1"/>
</dbReference>